<keyword evidence="2 8" id="KW-0689">Ribosomal protein</keyword>
<dbReference type="Gene3D" id="2.40.50.140">
    <property type="entry name" value="Nucleic acid-binding proteins"/>
    <property type="match status" value="1"/>
</dbReference>
<dbReference type="InterPro" id="IPR002171">
    <property type="entry name" value="Ribosomal_uL2"/>
</dbReference>
<protein>
    <recommendedName>
        <fullName evidence="4">50S ribosomal protein L2</fullName>
    </recommendedName>
</protein>
<evidence type="ECO:0000256" key="1">
    <source>
        <dbReference type="ARBA" id="ARBA00005636"/>
    </source>
</evidence>
<evidence type="ECO:0000256" key="3">
    <source>
        <dbReference type="ARBA" id="ARBA00023274"/>
    </source>
</evidence>
<dbReference type="InterPro" id="IPR014726">
    <property type="entry name" value="Ribosomal_uL2_dom3"/>
</dbReference>
<dbReference type="PIRSF" id="PIRSF002158">
    <property type="entry name" value="Ribosomal_L2"/>
    <property type="match status" value="1"/>
</dbReference>
<keyword evidence="3" id="KW-0687">Ribonucleoprotein</keyword>
<reference evidence="8 9" key="1">
    <citation type="journal article" date="2016" name="Nat. Commun.">
        <title>Thousands of microbial genomes shed light on interconnected biogeochemical processes in an aquifer system.</title>
        <authorList>
            <person name="Anantharaman K."/>
            <person name="Brown C.T."/>
            <person name="Hug L.A."/>
            <person name="Sharon I."/>
            <person name="Castelle C.J."/>
            <person name="Probst A.J."/>
            <person name="Thomas B.C."/>
            <person name="Singh A."/>
            <person name="Wilkins M.J."/>
            <person name="Karaoz U."/>
            <person name="Brodie E.L."/>
            <person name="Williams K.H."/>
            <person name="Hubbard S.S."/>
            <person name="Banfield J.F."/>
        </authorList>
    </citation>
    <scope>NUCLEOTIDE SEQUENCE [LARGE SCALE GENOMIC DNA]</scope>
</reference>
<dbReference type="Gene3D" id="4.10.950.10">
    <property type="entry name" value="Ribosomal protein L2, domain 3"/>
    <property type="match status" value="1"/>
</dbReference>
<dbReference type="GO" id="GO:0003735">
    <property type="term" value="F:structural constituent of ribosome"/>
    <property type="evidence" value="ECO:0007669"/>
    <property type="project" value="InterPro"/>
</dbReference>
<evidence type="ECO:0000259" key="7">
    <source>
        <dbReference type="SMART" id="SM01383"/>
    </source>
</evidence>
<dbReference type="InterPro" id="IPR008991">
    <property type="entry name" value="Translation_prot_SH3-like_sf"/>
</dbReference>
<gene>
    <name evidence="8" type="ORF">A2771_00585</name>
</gene>
<dbReference type="PANTHER" id="PTHR13691:SF5">
    <property type="entry name" value="LARGE RIBOSOMAL SUBUNIT PROTEIN UL2M"/>
    <property type="match status" value="1"/>
</dbReference>
<evidence type="ECO:0000256" key="5">
    <source>
        <dbReference type="SAM" id="MobiDB-lite"/>
    </source>
</evidence>
<dbReference type="InterPro" id="IPR012340">
    <property type="entry name" value="NA-bd_OB-fold"/>
</dbReference>
<dbReference type="GO" id="GO:0006412">
    <property type="term" value="P:translation"/>
    <property type="evidence" value="ECO:0007669"/>
    <property type="project" value="InterPro"/>
</dbReference>
<dbReference type="SUPFAM" id="SSF50104">
    <property type="entry name" value="Translation proteins SH3-like domain"/>
    <property type="match status" value="1"/>
</dbReference>
<dbReference type="Pfam" id="PF00181">
    <property type="entry name" value="Ribosomal_L2_N"/>
    <property type="match status" value="1"/>
</dbReference>
<comment type="caution">
    <text evidence="8">The sequence shown here is derived from an EMBL/GenBank/DDBJ whole genome shotgun (WGS) entry which is preliminary data.</text>
</comment>
<organism evidence="8 9">
    <name type="scientific">Candidatus Woesebacteria bacterium RIFCSPHIGHO2_01_FULL_38_26b</name>
    <dbReference type="NCBI Taxonomy" id="1802491"/>
    <lineage>
        <taxon>Bacteria</taxon>
        <taxon>Candidatus Woeseibacteriota</taxon>
    </lineage>
</organism>
<dbReference type="InterPro" id="IPR022666">
    <property type="entry name" value="Ribosomal_uL2_RNA-bd_dom"/>
</dbReference>
<proteinExistence type="inferred from homology"/>
<dbReference type="NCBIfam" id="TIGR01171">
    <property type="entry name" value="rplB_bact"/>
    <property type="match status" value="1"/>
</dbReference>
<dbReference type="Pfam" id="PF03947">
    <property type="entry name" value="Ribosomal_L2_C"/>
    <property type="match status" value="1"/>
</dbReference>
<sequence>MNSLLTILSKHSGRSGGRVTVRHQGGRHKRFLRKIDFERDKKDIWGRVVRVEYDPNRSARIALIYYEDGEKRYILAPLGLKEGQKIIASDSAPIEAGNALPLYKMPVGTQIHNIELRPGKGAQMVKAAGTYATVQSKEKDFVLVKLPSGEIRKFVSSARATVGQIGNIERKNINLRKAGRKRNMGIRPTVRGTAQHPDSHPHGGGEGRSGIGMKYPKTPYGKPAVGKTRRKRKYSDNLIIKGRKKGKHS</sequence>
<feature type="domain" description="Large ribosomal subunit protein uL2 C-terminal" evidence="6">
    <location>
        <begin position="94"/>
        <end position="223"/>
    </location>
</feature>
<evidence type="ECO:0000313" key="8">
    <source>
        <dbReference type="EMBL" id="OGM19450.1"/>
    </source>
</evidence>
<evidence type="ECO:0000256" key="4">
    <source>
        <dbReference type="ARBA" id="ARBA00035459"/>
    </source>
</evidence>
<evidence type="ECO:0000259" key="6">
    <source>
        <dbReference type="SMART" id="SM01382"/>
    </source>
</evidence>
<dbReference type="GO" id="GO:0015934">
    <property type="term" value="C:large ribosomal subunit"/>
    <property type="evidence" value="ECO:0007669"/>
    <property type="project" value="InterPro"/>
</dbReference>
<name>A0A1F7XWX2_9BACT</name>
<comment type="similarity">
    <text evidence="1">Belongs to the universal ribosomal protein uL2 family.</text>
</comment>
<dbReference type="InterPro" id="IPR014722">
    <property type="entry name" value="Rib_uL2_dom2"/>
</dbReference>
<dbReference type="PANTHER" id="PTHR13691">
    <property type="entry name" value="RIBOSOMAL PROTEIN L2"/>
    <property type="match status" value="1"/>
</dbReference>
<dbReference type="FunFam" id="2.30.30.30:FF:000001">
    <property type="entry name" value="50S ribosomal protein L2"/>
    <property type="match status" value="1"/>
</dbReference>
<dbReference type="AlphaFoldDB" id="A0A1F7XWX2"/>
<dbReference type="SUPFAM" id="SSF50249">
    <property type="entry name" value="Nucleic acid-binding proteins"/>
    <property type="match status" value="1"/>
</dbReference>
<dbReference type="SMART" id="SM01383">
    <property type="entry name" value="Ribosomal_L2"/>
    <property type="match status" value="1"/>
</dbReference>
<dbReference type="InterPro" id="IPR005880">
    <property type="entry name" value="Ribosomal_uL2_bac/org-type"/>
</dbReference>
<dbReference type="InterPro" id="IPR022669">
    <property type="entry name" value="Ribosomal_uL2_C"/>
</dbReference>
<dbReference type="Proteomes" id="UP000176741">
    <property type="component" value="Unassembled WGS sequence"/>
</dbReference>
<feature type="domain" description="Large ribosomal subunit protein uL2 RNA-binding" evidence="7">
    <location>
        <begin position="13"/>
        <end position="88"/>
    </location>
</feature>
<accession>A0A1F7XWX2</accession>
<dbReference type="GO" id="GO:0003723">
    <property type="term" value="F:RNA binding"/>
    <property type="evidence" value="ECO:0007669"/>
    <property type="project" value="InterPro"/>
</dbReference>
<feature type="region of interest" description="Disordered" evidence="5">
    <location>
        <begin position="180"/>
        <end position="249"/>
    </location>
</feature>
<evidence type="ECO:0000256" key="2">
    <source>
        <dbReference type="ARBA" id="ARBA00022980"/>
    </source>
</evidence>
<dbReference type="Gene3D" id="2.30.30.30">
    <property type="match status" value="1"/>
</dbReference>
<evidence type="ECO:0000313" key="9">
    <source>
        <dbReference type="Proteomes" id="UP000176741"/>
    </source>
</evidence>
<dbReference type="GO" id="GO:0016740">
    <property type="term" value="F:transferase activity"/>
    <property type="evidence" value="ECO:0007669"/>
    <property type="project" value="InterPro"/>
</dbReference>
<dbReference type="SMART" id="SM01382">
    <property type="entry name" value="Ribosomal_L2_C"/>
    <property type="match status" value="1"/>
</dbReference>
<dbReference type="EMBL" id="MGGD01000068">
    <property type="protein sequence ID" value="OGM19450.1"/>
    <property type="molecule type" value="Genomic_DNA"/>
</dbReference>